<evidence type="ECO:0000313" key="1">
    <source>
        <dbReference type="EMBL" id="AOZ63717.1"/>
    </source>
</evidence>
<reference evidence="2" key="1">
    <citation type="submission" date="2016-08" db="EMBL/GenBank/DDBJ databases">
        <authorList>
            <person name="Seilhamer J.J."/>
        </authorList>
    </citation>
    <scope>NUCLEOTIDE SEQUENCE [LARGE SCALE GENOMIC DNA]</scope>
</reference>
<proteinExistence type="predicted"/>
<protein>
    <submittedName>
        <fullName evidence="1">Uncharacterized protein</fullName>
    </submittedName>
</protein>
<accession>A0A1I9SAB1</accession>
<keyword evidence="2" id="KW-1185">Reference proteome</keyword>
<dbReference type="Proteomes" id="UP000224902">
    <property type="component" value="Segment"/>
</dbReference>
<gene>
    <name evidence="1" type="ORF">SEA_WEASELS2_131</name>
</gene>
<sequence length="56" mass="6515">MRENKIYILAKYGDKLTCPGCKETLIFDQMDGWRNDNGLTCVQRTTHSDHIITELQ</sequence>
<evidence type="ECO:0000313" key="2">
    <source>
        <dbReference type="Proteomes" id="UP000224902"/>
    </source>
</evidence>
<dbReference type="EMBL" id="KX774321">
    <property type="protein sequence ID" value="AOZ63717.1"/>
    <property type="molecule type" value="Genomic_DNA"/>
</dbReference>
<name>A0A1I9SAB1_9CAUD</name>
<organism evidence="1 2">
    <name type="scientific">Rhodococcus phage Weasels2</name>
    <dbReference type="NCBI Taxonomy" id="1897437"/>
    <lineage>
        <taxon>Viruses</taxon>
        <taxon>Duplodnaviria</taxon>
        <taxon>Heunggongvirae</taxon>
        <taxon>Uroviricota</taxon>
        <taxon>Caudoviricetes</taxon>
        <taxon>Weaselvirus</taxon>
        <taxon>Weaselvirus weasel</taxon>
    </lineage>
</organism>